<keyword evidence="2" id="KW-1185">Reference proteome</keyword>
<proteinExistence type="predicted"/>
<dbReference type="OrthoDB" id="5027at10239"/>
<dbReference type="RefSeq" id="NP_203269.1">
    <property type="nucleotide sequence ID" value="NC_003083.1"/>
</dbReference>
<organismHost>
    <name type="scientific">Lepidoptera</name>
    <name type="common">moths &amp; butterflies</name>
    <dbReference type="NCBI Taxonomy" id="7088"/>
</organismHost>
<reference evidence="1 2" key="1">
    <citation type="journal article" date="2002" name="J. Gen. Virol.">
        <title>Whole genome analysis of the Epiphyas postvittana nucleopolyhedrovirus.</title>
        <authorList>
            <person name="Hyink O."/>
            <person name="Dellow R.A."/>
            <person name="Olsen M.J."/>
            <person name="Caradoc-Davies K.M.B."/>
            <person name="Drake K."/>
            <person name="Herniou E.A."/>
            <person name="Cory J.S."/>
            <person name="O'Reilly D.R."/>
            <person name="Ward V.K."/>
        </authorList>
    </citation>
    <scope>NUCLEOTIDE SEQUENCE [LARGE SCALE GENOMIC DNA]</scope>
</reference>
<sequence>MEITTPYTFVQQMLVNELEFLNNNVNKSGDKFIHQNHMANELQNLLEILKTVTNADAYLRDCDIKSLMLLLDNQDKINFTYNNDSKQAIKNRLLDLLANGKIIQEKYDHELNKFLNYSIISQIKSANNFEITHIKLASLLCYATVLPMRNSVWYLVSQNENVAKLFVNALDKYLLSLLSMVKNKDPSLSKNVRVVYTFPGAQIKMKEKMNSTLITVDKASYQTKSNDIEVCYVLRNSMQFANSGNQQTELCAQYLELNVVPYCMYNSWLPDNATANVLDLYKLDGSKKKLKLGNVMFVNMLRAGTREAIRHTIDVYYSACNYLDKSKLPFRIIGNYKGYENNYKMAALDFAILMFVTNINNRNLKYLMMNVHENMFQELKTQVCRMPPHKVFSALMNYDINKEPLNNFRNDAIDTAFM</sequence>
<dbReference type="EMBL" id="AY043265">
    <property type="protein sequence ID" value="AAK85664.1"/>
    <property type="molecule type" value="Genomic_DNA"/>
</dbReference>
<evidence type="ECO:0000313" key="2">
    <source>
        <dbReference type="Proteomes" id="UP000203221"/>
    </source>
</evidence>
<evidence type="ECO:0000313" key="1">
    <source>
        <dbReference type="EMBL" id="AAK85664.1"/>
    </source>
</evidence>
<name>Q91GF4_NPVEP</name>
<protein>
    <submittedName>
        <fullName evidence="1">Uncharacterized protein</fullName>
    </submittedName>
</protein>
<dbReference type="Proteomes" id="UP000203221">
    <property type="component" value="Segment"/>
</dbReference>
<dbReference type="KEGG" id="vg:1727386"/>
<dbReference type="GeneID" id="1727386"/>
<organism evidence="1 2">
    <name type="scientific">Epiphyas postvittana nucleopolyhedrovirus</name>
    <name type="common">EppoMNPV</name>
    <dbReference type="NCBI Taxonomy" id="70600"/>
    <lineage>
        <taxon>Viruses</taxon>
        <taxon>Viruses incertae sedis</taxon>
        <taxon>Naldaviricetes</taxon>
        <taxon>Lefavirales</taxon>
        <taxon>Baculoviridae</taxon>
        <taxon>Alphabaculovirus</taxon>
        <taxon>Alphabaculovirus eppostvittanae</taxon>
    </lineage>
</organism>
<accession>Q91GF4</accession>